<accession>A0ABX2TIB6</accession>
<protein>
    <submittedName>
        <fullName evidence="2">MOSC domain-containing protein</fullName>
    </submittedName>
</protein>
<gene>
    <name evidence="2" type="ORF">HND93_27690</name>
</gene>
<dbReference type="SUPFAM" id="SSF50800">
    <property type="entry name" value="PK beta-barrel domain-like"/>
    <property type="match status" value="1"/>
</dbReference>
<dbReference type="PROSITE" id="PS51340">
    <property type="entry name" value="MOSC"/>
    <property type="match status" value="1"/>
</dbReference>
<dbReference type="InterPro" id="IPR011037">
    <property type="entry name" value="Pyrv_Knase-like_insert_dom_sf"/>
</dbReference>
<name>A0ABX2TIB6_9PROT</name>
<dbReference type="RefSeq" id="WP_180285281.1">
    <property type="nucleotide sequence ID" value="NZ_JABFDB010000028.1"/>
</dbReference>
<dbReference type="Proteomes" id="UP000584642">
    <property type="component" value="Unassembled WGS sequence"/>
</dbReference>
<reference evidence="2 3" key="1">
    <citation type="submission" date="2020-05" db="EMBL/GenBank/DDBJ databases">
        <title>Azospirillum oleiclasticum sp. nov, a nitrogen-fixing and heavy crude oil-emulsifying bacterium isolated from the crude oil of Yumen Oilfield.</title>
        <authorList>
            <person name="Wu D."/>
            <person name="Cai M."/>
            <person name="Zhang X."/>
        </authorList>
    </citation>
    <scope>NUCLEOTIDE SEQUENCE [LARGE SCALE GENOMIC DNA]</scope>
    <source>
        <strain evidence="2 3">ROY-1-1-2</strain>
    </source>
</reference>
<keyword evidence="3" id="KW-1185">Reference proteome</keyword>
<evidence type="ECO:0000259" key="1">
    <source>
        <dbReference type="PROSITE" id="PS51340"/>
    </source>
</evidence>
<evidence type="ECO:0000313" key="2">
    <source>
        <dbReference type="EMBL" id="NYZ23500.1"/>
    </source>
</evidence>
<dbReference type="InterPro" id="IPR005302">
    <property type="entry name" value="MoCF_Sase_C"/>
</dbReference>
<proteinExistence type="predicted"/>
<dbReference type="Pfam" id="PF03473">
    <property type="entry name" value="MOSC"/>
    <property type="match status" value="1"/>
</dbReference>
<dbReference type="EMBL" id="JABFDB010000028">
    <property type="protein sequence ID" value="NYZ23500.1"/>
    <property type="molecule type" value="Genomic_DNA"/>
</dbReference>
<sequence length="260" mass="28255">MNTTIATIRRYPVKGLSAEELPSVEVAAGSTLPYDRHYALMSGAAALDAVHSEDGPGAWRPKSEFLTLLRHEKLACLETEFDADTQTLIVRRNGRPVSRGRLDQPMGRTLLEQFFAAFLADAVPGAPKIAEADAGVAFTDTRHAYVSLLNLASVRDLEERVAKRAIDPRRFRANLSLDGLPAWSERDLIGRSLRVGGARLAVVEHIGRCKATEVDPATGSRDINVVQTLKRGYGHTQCGVYARVTEGGRIAQGDPVIIEG</sequence>
<evidence type="ECO:0000313" key="3">
    <source>
        <dbReference type="Proteomes" id="UP000584642"/>
    </source>
</evidence>
<dbReference type="Gene3D" id="2.40.33.20">
    <property type="entry name" value="PK beta-barrel domain-like"/>
    <property type="match status" value="1"/>
</dbReference>
<comment type="caution">
    <text evidence="2">The sequence shown here is derived from an EMBL/GenBank/DDBJ whole genome shotgun (WGS) entry which is preliminary data.</text>
</comment>
<feature type="domain" description="MOSC" evidence="1">
    <location>
        <begin position="108"/>
        <end position="259"/>
    </location>
</feature>
<organism evidence="2 3">
    <name type="scientific">Azospirillum oleiclasticum</name>
    <dbReference type="NCBI Taxonomy" id="2735135"/>
    <lineage>
        <taxon>Bacteria</taxon>
        <taxon>Pseudomonadati</taxon>
        <taxon>Pseudomonadota</taxon>
        <taxon>Alphaproteobacteria</taxon>
        <taxon>Rhodospirillales</taxon>
        <taxon>Azospirillaceae</taxon>
        <taxon>Azospirillum</taxon>
    </lineage>
</organism>